<dbReference type="GO" id="GO:0004029">
    <property type="term" value="F:aldehyde dehydrogenase (NAD+) activity"/>
    <property type="evidence" value="ECO:0007669"/>
    <property type="project" value="TreeGrafter"/>
</dbReference>
<reference evidence="2 3" key="1">
    <citation type="submission" date="2019-04" db="EMBL/GenBank/DDBJ databases">
        <authorList>
            <consortium name="DOE Joint Genome Institute"/>
            <person name="Mondo S."/>
            <person name="Kjaerbolling I."/>
            <person name="Vesth T."/>
            <person name="Frisvad J.C."/>
            <person name="Nybo J.L."/>
            <person name="Theobald S."/>
            <person name="Kildgaard S."/>
            <person name="Isbrandt T."/>
            <person name="Kuo A."/>
            <person name="Sato A."/>
            <person name="Lyhne E.K."/>
            <person name="Kogle M.E."/>
            <person name="Wiebenga A."/>
            <person name="Kun R.S."/>
            <person name="Lubbers R.J."/>
            <person name="Makela M.R."/>
            <person name="Barry K."/>
            <person name="Chovatia M."/>
            <person name="Clum A."/>
            <person name="Daum C."/>
            <person name="Haridas S."/>
            <person name="He G."/>
            <person name="LaButti K."/>
            <person name="Lipzen A."/>
            <person name="Riley R."/>
            <person name="Salamov A."/>
            <person name="Simmons B.A."/>
            <person name="Magnuson J.K."/>
            <person name="Henrissat B."/>
            <person name="Mortensen U.H."/>
            <person name="Larsen T.O."/>
            <person name="Devries R.P."/>
            <person name="Grigoriev I.V."/>
            <person name="Machida M."/>
            <person name="Baker S.E."/>
            <person name="Andersen M.R."/>
            <person name="Cantor M.N."/>
            <person name="Hua S.X."/>
        </authorList>
    </citation>
    <scope>NUCLEOTIDE SEQUENCE [LARGE SCALE GENOMIC DNA]</scope>
    <source>
        <strain evidence="2 3">CBS 119388</strain>
    </source>
</reference>
<dbReference type="Proteomes" id="UP000325579">
    <property type="component" value="Unassembled WGS sequence"/>
</dbReference>
<dbReference type="SUPFAM" id="SSF51735">
    <property type="entry name" value="NAD(P)-binding Rossmann-fold domains"/>
    <property type="match status" value="1"/>
</dbReference>
<sequence>MKTVFITGATGYIGGDVLSQLAVKHPDLTYRVLVRGADKGKQIKAQYPSVEVIYGSLDDTNILEAESANADIIIHTADAADHVGAAQAILSGIVKGHTAEHPAYWLHTSGAGIFSYIDTDNGTYGIRRDKVYNDLEGIKDIITIPDHAFHRNVDKVVLEAGEKYSRILKAAIISPTTVYGRGRGPCSQRSRQIYEMAKWTLQRKKAPIIGNGESCGCDIHILDLTSLYELLFDAALSGHDSLWGGEAYYLAETEEHCWGDLARNIARIAAEKGYIPAAEVESLHHSTATAWAGFEAASWGLNVRCRAHRARKLLGWAPKQPRLEEELPSIVDGEWRNLQVAEGV</sequence>
<dbReference type="AlphaFoldDB" id="A0A5N7DEH9"/>
<dbReference type="InterPro" id="IPR001509">
    <property type="entry name" value="Epimerase_deHydtase"/>
</dbReference>
<evidence type="ECO:0000313" key="2">
    <source>
        <dbReference type="EMBL" id="KAE8404812.1"/>
    </source>
</evidence>
<organism evidence="2 3">
    <name type="scientific">Aspergillus pseudonomiae</name>
    <dbReference type="NCBI Taxonomy" id="1506151"/>
    <lineage>
        <taxon>Eukaryota</taxon>
        <taxon>Fungi</taxon>
        <taxon>Dikarya</taxon>
        <taxon>Ascomycota</taxon>
        <taxon>Pezizomycotina</taxon>
        <taxon>Eurotiomycetes</taxon>
        <taxon>Eurotiomycetidae</taxon>
        <taxon>Eurotiales</taxon>
        <taxon>Aspergillaceae</taxon>
        <taxon>Aspergillus</taxon>
        <taxon>Aspergillus subgen. Circumdati</taxon>
    </lineage>
</organism>
<dbReference type="InterPro" id="IPR036291">
    <property type="entry name" value="NAD(P)-bd_dom_sf"/>
</dbReference>
<proteinExistence type="predicted"/>
<evidence type="ECO:0000313" key="3">
    <source>
        <dbReference type="Proteomes" id="UP000325579"/>
    </source>
</evidence>
<protein>
    <submittedName>
        <fullName evidence="2">Nucleoside-diphosphate-sugar epimerase</fullName>
    </submittedName>
</protein>
<accession>A0A5N6I311</accession>
<dbReference type="Pfam" id="PF01370">
    <property type="entry name" value="Epimerase"/>
    <property type="match status" value="1"/>
</dbReference>
<dbReference type="GeneID" id="43674121"/>
<feature type="domain" description="NAD-dependent epimerase/dehydratase" evidence="1">
    <location>
        <begin position="4"/>
        <end position="215"/>
    </location>
</feature>
<evidence type="ECO:0000259" key="1">
    <source>
        <dbReference type="Pfam" id="PF01370"/>
    </source>
</evidence>
<name>A0A5N7DEH9_9EURO</name>
<dbReference type="RefSeq" id="XP_031942131.1">
    <property type="nucleotide sequence ID" value="XM_032089430.1"/>
</dbReference>
<gene>
    <name evidence="2" type="ORF">BDV37DRAFT_293498</name>
</gene>
<dbReference type="Gene3D" id="3.40.50.720">
    <property type="entry name" value="NAD(P)-binding Rossmann-like Domain"/>
    <property type="match status" value="1"/>
</dbReference>
<dbReference type="InterPro" id="IPR051783">
    <property type="entry name" value="NAD(P)-dependent_oxidoreduct"/>
</dbReference>
<accession>A0A5N7DEH9</accession>
<dbReference type="PANTHER" id="PTHR48079">
    <property type="entry name" value="PROTEIN YEEZ"/>
    <property type="match status" value="1"/>
</dbReference>
<dbReference type="EMBL" id="ML736764">
    <property type="protein sequence ID" value="KAE8404812.1"/>
    <property type="molecule type" value="Genomic_DNA"/>
</dbReference>
<dbReference type="GO" id="GO:0005737">
    <property type="term" value="C:cytoplasm"/>
    <property type="evidence" value="ECO:0007669"/>
    <property type="project" value="TreeGrafter"/>
</dbReference>
<dbReference type="OrthoDB" id="2130169at2759"/>
<dbReference type="PANTHER" id="PTHR48079:SF6">
    <property type="entry name" value="NAD(P)-BINDING DOMAIN-CONTAINING PROTEIN-RELATED"/>
    <property type="match status" value="1"/>
</dbReference>
<keyword evidence="3" id="KW-1185">Reference proteome</keyword>